<reference evidence="1 2" key="1">
    <citation type="journal article" date="2012" name="Science">
        <title>The Paleozoic origin of enzymatic lignin decomposition reconstructed from 31 fungal genomes.</title>
        <authorList>
            <person name="Floudas D."/>
            <person name="Binder M."/>
            <person name="Riley R."/>
            <person name="Barry K."/>
            <person name="Blanchette R.A."/>
            <person name="Henrissat B."/>
            <person name="Martinez A.T."/>
            <person name="Otillar R."/>
            <person name="Spatafora J.W."/>
            <person name="Yadav J.S."/>
            <person name="Aerts A."/>
            <person name="Benoit I."/>
            <person name="Boyd A."/>
            <person name="Carlson A."/>
            <person name="Copeland A."/>
            <person name="Coutinho P.M."/>
            <person name="de Vries R.P."/>
            <person name="Ferreira P."/>
            <person name="Findley K."/>
            <person name="Foster B."/>
            <person name="Gaskell J."/>
            <person name="Glotzer D."/>
            <person name="Gorecki P."/>
            <person name="Heitman J."/>
            <person name="Hesse C."/>
            <person name="Hori C."/>
            <person name="Igarashi K."/>
            <person name="Jurgens J.A."/>
            <person name="Kallen N."/>
            <person name="Kersten P."/>
            <person name="Kohler A."/>
            <person name="Kuees U."/>
            <person name="Kumar T.K.A."/>
            <person name="Kuo A."/>
            <person name="LaButti K."/>
            <person name="Larrondo L.F."/>
            <person name="Lindquist E."/>
            <person name="Ling A."/>
            <person name="Lombard V."/>
            <person name="Lucas S."/>
            <person name="Lundell T."/>
            <person name="Martin R."/>
            <person name="McLaughlin D.J."/>
            <person name="Morgenstern I."/>
            <person name="Morin E."/>
            <person name="Murat C."/>
            <person name="Nagy L.G."/>
            <person name="Nolan M."/>
            <person name="Ohm R.A."/>
            <person name="Patyshakuliyeva A."/>
            <person name="Rokas A."/>
            <person name="Ruiz-Duenas F.J."/>
            <person name="Sabat G."/>
            <person name="Salamov A."/>
            <person name="Samejima M."/>
            <person name="Schmutz J."/>
            <person name="Slot J.C."/>
            <person name="St John F."/>
            <person name="Stenlid J."/>
            <person name="Sun H."/>
            <person name="Sun S."/>
            <person name="Syed K."/>
            <person name="Tsang A."/>
            <person name="Wiebenga A."/>
            <person name="Young D."/>
            <person name="Pisabarro A."/>
            <person name="Eastwood D.C."/>
            <person name="Martin F."/>
            <person name="Cullen D."/>
            <person name="Grigoriev I.V."/>
            <person name="Hibbett D.S."/>
        </authorList>
    </citation>
    <scope>NUCLEOTIDE SEQUENCE [LARGE SCALE GENOMIC DNA]</scope>
    <source>
        <strain evidence="1 2">ATCC 11539</strain>
    </source>
</reference>
<keyword evidence="2" id="KW-1185">Reference proteome</keyword>
<evidence type="ECO:0000313" key="2">
    <source>
        <dbReference type="Proteomes" id="UP000030669"/>
    </source>
</evidence>
<dbReference type="GeneID" id="19298831"/>
<name>S7RG25_GLOTA</name>
<dbReference type="Proteomes" id="UP000030669">
    <property type="component" value="Unassembled WGS sequence"/>
</dbReference>
<dbReference type="HOGENOM" id="CLU_3106558_0_0_1"/>
<dbReference type="KEGG" id="gtr:GLOTRDRAFT_107256"/>
<protein>
    <submittedName>
        <fullName evidence="1">Uncharacterized protein</fullName>
    </submittedName>
</protein>
<proteinExistence type="predicted"/>
<dbReference type="EMBL" id="KB469306">
    <property type="protein sequence ID" value="EPQ53175.1"/>
    <property type="molecule type" value="Genomic_DNA"/>
</dbReference>
<dbReference type="AlphaFoldDB" id="S7RG25"/>
<evidence type="ECO:0000313" key="1">
    <source>
        <dbReference type="EMBL" id="EPQ53175.1"/>
    </source>
</evidence>
<sequence>MLLNGSSSLIVAGVPQRLPGVPRWLPLPPSNPKVSPDLTVKPLGDLLCTML</sequence>
<gene>
    <name evidence="1" type="ORF">GLOTRDRAFT_107256</name>
</gene>
<dbReference type="RefSeq" id="XP_007868464.1">
    <property type="nucleotide sequence ID" value="XM_007870273.1"/>
</dbReference>
<accession>S7RG25</accession>
<organism evidence="1 2">
    <name type="scientific">Gloeophyllum trabeum (strain ATCC 11539 / FP-39264 / Madison 617)</name>
    <name type="common">Brown rot fungus</name>
    <dbReference type="NCBI Taxonomy" id="670483"/>
    <lineage>
        <taxon>Eukaryota</taxon>
        <taxon>Fungi</taxon>
        <taxon>Dikarya</taxon>
        <taxon>Basidiomycota</taxon>
        <taxon>Agaricomycotina</taxon>
        <taxon>Agaricomycetes</taxon>
        <taxon>Gloeophyllales</taxon>
        <taxon>Gloeophyllaceae</taxon>
        <taxon>Gloeophyllum</taxon>
    </lineage>
</organism>